<evidence type="ECO:0000313" key="1">
    <source>
        <dbReference type="EMBL" id="CRL23794.1"/>
    </source>
</evidence>
<accession>A0A0G4PBY3</accession>
<dbReference type="AlphaFoldDB" id="A0A0G4PBY3"/>
<name>A0A0G4PBY3_PENC3</name>
<organism evidence="1 2">
    <name type="scientific">Penicillium camemberti (strain FM 013)</name>
    <dbReference type="NCBI Taxonomy" id="1429867"/>
    <lineage>
        <taxon>Eukaryota</taxon>
        <taxon>Fungi</taxon>
        <taxon>Dikarya</taxon>
        <taxon>Ascomycota</taxon>
        <taxon>Pezizomycotina</taxon>
        <taxon>Eurotiomycetes</taxon>
        <taxon>Eurotiomycetidae</taxon>
        <taxon>Eurotiales</taxon>
        <taxon>Aspergillaceae</taxon>
        <taxon>Penicillium</taxon>
    </lineage>
</organism>
<evidence type="ECO:0000313" key="2">
    <source>
        <dbReference type="Proteomes" id="UP000053732"/>
    </source>
</evidence>
<keyword evidence="2" id="KW-1185">Reference proteome</keyword>
<gene>
    <name evidence="1" type="ORF">PCAMFM013_S010g000232</name>
</gene>
<proteinExistence type="predicted"/>
<reference evidence="1 2" key="1">
    <citation type="journal article" date="2014" name="Nat. Commun.">
        <title>Multiple recent horizontal transfers of a large genomic region in cheese making fungi.</title>
        <authorList>
            <person name="Cheeseman K."/>
            <person name="Ropars J."/>
            <person name="Renault P."/>
            <person name="Dupont J."/>
            <person name="Gouzy J."/>
            <person name="Branca A."/>
            <person name="Abraham A.L."/>
            <person name="Ceppi M."/>
            <person name="Conseiller E."/>
            <person name="Debuchy R."/>
            <person name="Malagnac F."/>
            <person name="Goarin A."/>
            <person name="Silar P."/>
            <person name="Lacoste S."/>
            <person name="Sallet E."/>
            <person name="Bensimon A."/>
            <person name="Giraud T."/>
            <person name="Brygoo Y."/>
        </authorList>
    </citation>
    <scope>NUCLEOTIDE SEQUENCE [LARGE SCALE GENOMIC DNA]</scope>
    <source>
        <strain evidence="2">FM 013</strain>
    </source>
</reference>
<dbReference type="Proteomes" id="UP000053732">
    <property type="component" value="Unassembled WGS sequence"/>
</dbReference>
<dbReference type="EMBL" id="HG793143">
    <property type="protein sequence ID" value="CRL23794.1"/>
    <property type="molecule type" value="Genomic_DNA"/>
</dbReference>
<protein>
    <submittedName>
        <fullName evidence="1">Str. FM013</fullName>
    </submittedName>
</protein>
<sequence length="63" mass="7710">MEWFYWIWRTIRAVDEEYCIEDIHHFNWMGCVARNTMSCVSAITSKCKTKLTYRAHLDTPFRF</sequence>